<keyword evidence="5" id="KW-0175">Coiled coil</keyword>
<gene>
    <name evidence="7" type="ORF">CJ030_MR6G007215</name>
</gene>
<dbReference type="EMBL" id="RXIC02000024">
    <property type="protein sequence ID" value="KAB1209263.1"/>
    <property type="molecule type" value="Genomic_DNA"/>
</dbReference>
<evidence type="ECO:0000256" key="1">
    <source>
        <dbReference type="ARBA" id="ARBA00022723"/>
    </source>
</evidence>
<accession>A0A6A1V965</accession>
<dbReference type="OrthoDB" id="1435771at2759"/>
<dbReference type="InterPro" id="IPR010666">
    <property type="entry name" value="Znf_GRF"/>
</dbReference>
<evidence type="ECO:0000256" key="4">
    <source>
        <dbReference type="PROSITE-ProRule" id="PRU01343"/>
    </source>
</evidence>
<evidence type="ECO:0000256" key="5">
    <source>
        <dbReference type="SAM" id="Coils"/>
    </source>
</evidence>
<evidence type="ECO:0000256" key="2">
    <source>
        <dbReference type="ARBA" id="ARBA00022771"/>
    </source>
</evidence>
<comment type="caution">
    <text evidence="7">The sequence shown here is derived from an EMBL/GenBank/DDBJ whole genome shotgun (WGS) entry which is preliminary data.</text>
</comment>
<protein>
    <recommendedName>
        <fullName evidence="6">GRF-type domain-containing protein</fullName>
    </recommendedName>
</protein>
<dbReference type="PROSITE" id="PS51999">
    <property type="entry name" value="ZF_GRF"/>
    <property type="match status" value="1"/>
</dbReference>
<dbReference type="GO" id="GO:0008270">
    <property type="term" value="F:zinc ion binding"/>
    <property type="evidence" value="ECO:0007669"/>
    <property type="project" value="UniProtKB-KW"/>
</dbReference>
<evidence type="ECO:0000256" key="3">
    <source>
        <dbReference type="ARBA" id="ARBA00022833"/>
    </source>
</evidence>
<sequence length="178" mass="20115">MASHGSACPCGSSGSSSAIGSGGQVMTPCCYCSVEAYLKTSYIEQNFGRRFWSCVNYKLGRSCRFFHWYDPPMCVHGKRILRQLREKHESLSIEVDSHVSMAEHGTPQKNAELEVITLQLRGELSQLRSELETIKKKNDEDQRISRNVLIMSWAFFSIVMLSKLLSRSTNDESLALLQ</sequence>
<dbReference type="PANTHER" id="PTHR33248">
    <property type="entry name" value="ZINC ION-BINDING PROTEIN"/>
    <property type="match status" value="1"/>
</dbReference>
<keyword evidence="8" id="KW-1185">Reference proteome</keyword>
<dbReference type="AlphaFoldDB" id="A0A6A1V965"/>
<organism evidence="7 8">
    <name type="scientific">Morella rubra</name>
    <name type="common">Chinese bayberry</name>
    <dbReference type="NCBI Taxonomy" id="262757"/>
    <lineage>
        <taxon>Eukaryota</taxon>
        <taxon>Viridiplantae</taxon>
        <taxon>Streptophyta</taxon>
        <taxon>Embryophyta</taxon>
        <taxon>Tracheophyta</taxon>
        <taxon>Spermatophyta</taxon>
        <taxon>Magnoliopsida</taxon>
        <taxon>eudicotyledons</taxon>
        <taxon>Gunneridae</taxon>
        <taxon>Pentapetalae</taxon>
        <taxon>rosids</taxon>
        <taxon>fabids</taxon>
        <taxon>Fagales</taxon>
        <taxon>Myricaceae</taxon>
        <taxon>Morella</taxon>
    </lineage>
</organism>
<keyword evidence="3" id="KW-0862">Zinc</keyword>
<keyword evidence="2 4" id="KW-0863">Zinc-finger</keyword>
<keyword evidence="1" id="KW-0479">Metal-binding</keyword>
<feature type="coiled-coil region" evidence="5">
    <location>
        <begin position="117"/>
        <end position="144"/>
    </location>
</feature>
<dbReference type="Proteomes" id="UP000516437">
    <property type="component" value="Chromosome 6"/>
</dbReference>
<evidence type="ECO:0000313" key="8">
    <source>
        <dbReference type="Proteomes" id="UP000516437"/>
    </source>
</evidence>
<evidence type="ECO:0000313" key="7">
    <source>
        <dbReference type="EMBL" id="KAB1209263.1"/>
    </source>
</evidence>
<name>A0A6A1V965_9ROSI</name>
<evidence type="ECO:0000259" key="6">
    <source>
        <dbReference type="PROSITE" id="PS51999"/>
    </source>
</evidence>
<proteinExistence type="predicted"/>
<feature type="domain" description="GRF-type" evidence="6">
    <location>
        <begin position="30"/>
        <end position="72"/>
    </location>
</feature>
<reference evidence="7 8" key="1">
    <citation type="journal article" date="2019" name="Plant Biotechnol. J.">
        <title>The red bayberry genome and genetic basis of sex determination.</title>
        <authorList>
            <person name="Jia H.M."/>
            <person name="Jia H.J."/>
            <person name="Cai Q.L."/>
            <person name="Wang Y."/>
            <person name="Zhao H.B."/>
            <person name="Yang W.F."/>
            <person name="Wang G.Y."/>
            <person name="Li Y.H."/>
            <person name="Zhan D.L."/>
            <person name="Shen Y.T."/>
            <person name="Niu Q.F."/>
            <person name="Chang L."/>
            <person name="Qiu J."/>
            <person name="Zhao L."/>
            <person name="Xie H.B."/>
            <person name="Fu W.Y."/>
            <person name="Jin J."/>
            <person name="Li X.W."/>
            <person name="Jiao Y."/>
            <person name="Zhou C.C."/>
            <person name="Tu T."/>
            <person name="Chai C.Y."/>
            <person name="Gao J.L."/>
            <person name="Fan L.J."/>
            <person name="van de Weg E."/>
            <person name="Wang J.Y."/>
            <person name="Gao Z.S."/>
        </authorList>
    </citation>
    <scope>NUCLEOTIDE SEQUENCE [LARGE SCALE GENOMIC DNA]</scope>
    <source>
        <tissue evidence="7">Leaves</tissue>
    </source>
</reference>